<dbReference type="RefSeq" id="WP_274053620.1">
    <property type="nucleotide sequence ID" value="NZ_CP059693.1"/>
</dbReference>
<proteinExistence type="predicted"/>
<dbReference type="Proteomes" id="UP001215231">
    <property type="component" value="Chromosome"/>
</dbReference>
<dbReference type="PROSITE" id="PS00409">
    <property type="entry name" value="PROKAR_NTER_METHYL"/>
    <property type="match status" value="1"/>
</dbReference>
<dbReference type="Pfam" id="PF07963">
    <property type="entry name" value="N_methyl"/>
    <property type="match status" value="1"/>
</dbReference>
<dbReference type="NCBIfam" id="TIGR02532">
    <property type="entry name" value="IV_pilin_GFxxxE"/>
    <property type="match status" value="1"/>
</dbReference>
<gene>
    <name evidence="2" type="ORF">H3N35_07455</name>
</gene>
<evidence type="ECO:0000256" key="1">
    <source>
        <dbReference type="SAM" id="Phobius"/>
    </source>
</evidence>
<feature type="transmembrane region" description="Helical" evidence="1">
    <location>
        <begin position="12"/>
        <end position="36"/>
    </location>
</feature>
<name>A0ABY7VII7_9GAMM</name>
<evidence type="ECO:0000313" key="3">
    <source>
        <dbReference type="Proteomes" id="UP001215231"/>
    </source>
</evidence>
<keyword evidence="1" id="KW-0472">Membrane</keyword>
<keyword evidence="1" id="KW-0812">Transmembrane</keyword>
<keyword evidence="3" id="KW-1185">Reference proteome</keyword>
<reference evidence="2 3" key="1">
    <citation type="journal article" date="2022" name="Mar. Drugs">
        <title>Bioassay-Guided Fractionation Leads to the Detection of Cholic Acid Generated by the Rare Thalassomonas sp.</title>
        <authorList>
            <person name="Pheiffer F."/>
            <person name="Schneider Y.K."/>
            <person name="Hansen E.H."/>
            <person name="Andersen J.H."/>
            <person name="Isaksson J."/>
            <person name="Busche T."/>
            <person name="R C."/>
            <person name="Kalinowski J."/>
            <person name="Zyl L.V."/>
            <person name="Trindade M."/>
        </authorList>
    </citation>
    <scope>NUCLEOTIDE SEQUENCE [LARGE SCALE GENOMIC DNA]</scope>
    <source>
        <strain evidence="2 3">A5K-61T</strain>
    </source>
</reference>
<dbReference type="EMBL" id="CP059693">
    <property type="protein sequence ID" value="WDE13266.1"/>
    <property type="molecule type" value="Genomic_DNA"/>
</dbReference>
<accession>A0ABY7VII7</accession>
<protein>
    <submittedName>
        <fullName evidence="2">Type II secretion system protein</fullName>
    </submittedName>
</protein>
<sequence length="147" mass="16991">MMQVKQPSKTRGFTLIEVLVATIILFTSIATVSMIYRGAFLSSEKADRHIKVTSVLPALLANIRNDIRAQGNSPEEELSKQGKAWYVQYSWRAKLVDHKSAPRRLDVDTGNYITPPLKYKLWLVELTMQFQTTTREYQFYELSWSND</sequence>
<keyword evidence="1" id="KW-1133">Transmembrane helix</keyword>
<evidence type="ECO:0000313" key="2">
    <source>
        <dbReference type="EMBL" id="WDE13266.1"/>
    </source>
</evidence>
<dbReference type="InterPro" id="IPR012902">
    <property type="entry name" value="N_methyl_site"/>
</dbReference>
<organism evidence="2 3">
    <name type="scientific">Thalassomonas haliotis</name>
    <dbReference type="NCBI Taxonomy" id="485448"/>
    <lineage>
        <taxon>Bacteria</taxon>
        <taxon>Pseudomonadati</taxon>
        <taxon>Pseudomonadota</taxon>
        <taxon>Gammaproteobacteria</taxon>
        <taxon>Alteromonadales</taxon>
        <taxon>Colwelliaceae</taxon>
        <taxon>Thalassomonas</taxon>
    </lineage>
</organism>